<name>Q0F1A8_9PROT</name>
<reference evidence="1 2" key="1">
    <citation type="submission" date="2006-09" db="EMBL/GenBank/DDBJ databases">
        <authorList>
            <person name="Emerson D."/>
            <person name="Ferriera S."/>
            <person name="Johnson J."/>
            <person name="Kravitz S."/>
            <person name="Halpern A."/>
            <person name="Remington K."/>
            <person name="Beeson K."/>
            <person name="Tran B."/>
            <person name="Rogers Y.-H."/>
            <person name="Friedman R."/>
            <person name="Venter J.C."/>
        </authorList>
    </citation>
    <scope>NUCLEOTIDE SEQUENCE [LARGE SCALE GENOMIC DNA]</scope>
    <source>
        <strain evidence="1 2">PV-1</strain>
    </source>
</reference>
<proteinExistence type="predicted"/>
<sequence length="173" mass="19051">MQLSEAAHRLLDILDPDAVLIGGICGALYGVERFTRDVDIAADLEPETIIQRLKDASIDAAVRYSNEPDDLSWVVHGLFEGIEFQVLPAAETGISRGLFEVKAGYKVPDIHSFMVSKCIAAGQQDMHDVAALCLLYPELNSAGRELAAKYGCLEKLESWLSDRRLRQRYAGKG</sequence>
<accession>Q0F1A8</accession>
<keyword evidence="2" id="KW-1185">Reference proteome</keyword>
<protein>
    <submittedName>
        <fullName evidence="1">Uncharacterized protein</fullName>
    </submittedName>
</protein>
<comment type="caution">
    <text evidence="1">The sequence shown here is derived from an EMBL/GenBank/DDBJ whole genome shotgun (WGS) entry which is preliminary data.</text>
</comment>
<dbReference type="InParanoid" id="Q0F1A8"/>
<evidence type="ECO:0000313" key="2">
    <source>
        <dbReference type="Proteomes" id="UP000005297"/>
    </source>
</evidence>
<organism evidence="1 2">
    <name type="scientific">Mariprofundus ferrooxydans PV-1</name>
    <dbReference type="NCBI Taxonomy" id="314345"/>
    <lineage>
        <taxon>Bacteria</taxon>
        <taxon>Pseudomonadati</taxon>
        <taxon>Pseudomonadota</taxon>
        <taxon>Candidatius Mariprofundia</taxon>
        <taxon>Mariprofundales</taxon>
        <taxon>Mariprofundaceae</taxon>
        <taxon>Mariprofundus</taxon>
    </lineage>
</organism>
<dbReference type="SUPFAM" id="SSF81301">
    <property type="entry name" value="Nucleotidyltransferase"/>
    <property type="match status" value="1"/>
</dbReference>
<dbReference type="InterPro" id="IPR043519">
    <property type="entry name" value="NT_sf"/>
</dbReference>
<dbReference type="Proteomes" id="UP000005297">
    <property type="component" value="Unassembled WGS sequence"/>
</dbReference>
<dbReference type="OrthoDB" id="9917270at2"/>
<evidence type="ECO:0000313" key="1">
    <source>
        <dbReference type="EMBL" id="EAU55283.1"/>
    </source>
</evidence>
<dbReference type="HOGENOM" id="CLU_1545794_0_0_0"/>
<dbReference type="EMBL" id="AATS01000003">
    <property type="protein sequence ID" value="EAU55283.1"/>
    <property type="molecule type" value="Genomic_DNA"/>
</dbReference>
<dbReference type="Gene3D" id="3.30.460.40">
    <property type="match status" value="1"/>
</dbReference>
<dbReference type="RefSeq" id="WP_009849746.1">
    <property type="nucleotide sequence ID" value="NZ_DS022294.1"/>
</dbReference>
<dbReference type="AlphaFoldDB" id="Q0F1A8"/>
<gene>
    <name evidence="1" type="ORF">SPV1_11141</name>
</gene>